<evidence type="ECO:0000259" key="8">
    <source>
        <dbReference type="PROSITE" id="PS01225"/>
    </source>
</evidence>
<dbReference type="GO" id="GO:0005178">
    <property type="term" value="F:integrin binding"/>
    <property type="evidence" value="ECO:0007669"/>
    <property type="project" value="TreeGrafter"/>
</dbReference>
<dbReference type="SMART" id="SM00041">
    <property type="entry name" value="CT"/>
    <property type="match status" value="1"/>
</dbReference>
<dbReference type="Ensembl" id="ENSSFOT00015082508.1">
    <property type="protein sequence ID" value="ENSSFOP00015054208.1"/>
    <property type="gene ID" value="ENSSFOG00015005573.2"/>
</dbReference>
<keyword evidence="12" id="KW-1185">Reference proteome</keyword>
<dbReference type="GO" id="GO:0007155">
    <property type="term" value="P:cell adhesion"/>
    <property type="evidence" value="ECO:0007669"/>
    <property type="project" value="TreeGrafter"/>
</dbReference>
<dbReference type="SUPFAM" id="SSF57184">
    <property type="entry name" value="Growth factor receptor domain"/>
    <property type="match status" value="1"/>
</dbReference>
<dbReference type="PROSITE" id="PS01208">
    <property type="entry name" value="VWFC_1"/>
    <property type="match status" value="1"/>
</dbReference>
<feature type="domain" description="VWFC" evidence="9">
    <location>
        <begin position="88"/>
        <end position="154"/>
    </location>
</feature>
<keyword evidence="4 7" id="KW-0732">Signal</keyword>
<feature type="chain" id="PRO_5034266348" evidence="7">
    <location>
        <begin position="25"/>
        <end position="357"/>
    </location>
</feature>
<comment type="subcellular location">
    <subcellularLocation>
        <location evidence="1">Secreted</location>
    </subcellularLocation>
</comment>
<reference evidence="11" key="2">
    <citation type="submission" date="2025-08" db="UniProtKB">
        <authorList>
            <consortium name="Ensembl"/>
        </authorList>
    </citation>
    <scope>IDENTIFICATION</scope>
</reference>
<evidence type="ECO:0000256" key="4">
    <source>
        <dbReference type="ARBA" id="ARBA00022729"/>
    </source>
</evidence>
<dbReference type="GO" id="GO:0008201">
    <property type="term" value="F:heparin binding"/>
    <property type="evidence" value="ECO:0007669"/>
    <property type="project" value="TreeGrafter"/>
</dbReference>
<evidence type="ECO:0000256" key="7">
    <source>
        <dbReference type="SAM" id="SignalP"/>
    </source>
</evidence>
<feature type="domain" description="CTCK" evidence="8">
    <location>
        <begin position="260"/>
        <end position="335"/>
    </location>
</feature>
<proteinExistence type="inferred from homology"/>
<sequence length="357" mass="38078">IIICSCLTCCVVGAGCPAVCKCSAAPTVCPPGVSRVADGCGCCKVCAAQLNRDCGPARPCDHHKGLECNYGNGASRSRGICRARLEGRTCEYGGRVYQNGESFRVGCKHHCTCVDGGVGCVPLCPAHVPLASPACPAPRLVKVPGRCCLQLDCRKGRAESPPGPLPYPYPHKPGKASPNELLEIGKGQGRCCPARRFGPPGQRCVLQTTDWSRCSRSCGTGVSTRVSSHNARCELVKETRLCTVRPCGAPPAPRKEGRRCSRTQKAPEPLRLSYGGCRSVRLYRPNYCGVCVDGGCCTPLRTRTATVLFSCPGGELVEQAVMFVRSCKCGGEDCDHLNEAALAPQRWLHGDTHKFID</sequence>
<feature type="signal peptide" evidence="7">
    <location>
        <begin position="1"/>
        <end position="24"/>
    </location>
</feature>
<dbReference type="InterPro" id="IPR006207">
    <property type="entry name" value="Cys_knot_C"/>
</dbReference>
<evidence type="ECO:0000256" key="2">
    <source>
        <dbReference type="ARBA" id="ARBA00008125"/>
    </source>
</evidence>
<dbReference type="GO" id="GO:0005615">
    <property type="term" value="C:extracellular space"/>
    <property type="evidence" value="ECO:0007669"/>
    <property type="project" value="TreeGrafter"/>
</dbReference>
<dbReference type="PROSITE" id="PS01225">
    <property type="entry name" value="CTCK_2"/>
    <property type="match status" value="1"/>
</dbReference>
<dbReference type="InterPro" id="IPR009030">
    <property type="entry name" value="Growth_fac_rcpt_cys_sf"/>
</dbReference>
<gene>
    <name evidence="11" type="primary">LOC108937194</name>
</gene>
<dbReference type="GeneTree" id="ENSGT00940000165172"/>
<dbReference type="FunFam" id="2.10.70.10:FF:000015">
    <property type="entry name" value="CYR61 isoform 1"/>
    <property type="match status" value="1"/>
</dbReference>
<dbReference type="PROSITE" id="PS51323">
    <property type="entry name" value="IGFBP_N_2"/>
    <property type="match status" value="1"/>
</dbReference>
<dbReference type="InterPro" id="IPR017891">
    <property type="entry name" value="Insulin_GF-bd_Cys-rich_CS"/>
</dbReference>
<dbReference type="GO" id="GO:0030335">
    <property type="term" value="P:positive regulation of cell migration"/>
    <property type="evidence" value="ECO:0007669"/>
    <property type="project" value="TreeGrafter"/>
</dbReference>
<feature type="domain" description="IGFBP N-terminal" evidence="10">
    <location>
        <begin position="12"/>
        <end position="84"/>
    </location>
</feature>
<dbReference type="InterPro" id="IPR000884">
    <property type="entry name" value="TSP1_rpt"/>
</dbReference>
<reference evidence="11" key="3">
    <citation type="submission" date="2025-09" db="UniProtKB">
        <authorList>
            <consortium name="Ensembl"/>
        </authorList>
    </citation>
    <scope>IDENTIFICATION</scope>
</reference>
<dbReference type="SMART" id="SM00214">
    <property type="entry name" value="VWC"/>
    <property type="match status" value="1"/>
</dbReference>
<dbReference type="PROSITE" id="PS00222">
    <property type="entry name" value="IGFBP_N_1"/>
    <property type="match status" value="1"/>
</dbReference>
<name>A0A8C9TMK5_SCLFO</name>
<dbReference type="InterPro" id="IPR036383">
    <property type="entry name" value="TSP1_rpt_sf"/>
</dbReference>
<evidence type="ECO:0000313" key="11">
    <source>
        <dbReference type="Ensembl" id="ENSSFOP00015054208.1"/>
    </source>
</evidence>
<dbReference type="PROSITE" id="PS50184">
    <property type="entry name" value="VWFC_2"/>
    <property type="match status" value="1"/>
</dbReference>
<dbReference type="GO" id="GO:0031012">
    <property type="term" value="C:extracellular matrix"/>
    <property type="evidence" value="ECO:0007669"/>
    <property type="project" value="TreeGrafter"/>
</dbReference>
<dbReference type="Pfam" id="PF00007">
    <property type="entry name" value="Cys_knot"/>
    <property type="match status" value="1"/>
</dbReference>
<dbReference type="Pfam" id="PF19035">
    <property type="entry name" value="TSP1_CCN"/>
    <property type="match status" value="1"/>
</dbReference>
<dbReference type="GO" id="GO:0007165">
    <property type="term" value="P:signal transduction"/>
    <property type="evidence" value="ECO:0007669"/>
    <property type="project" value="InterPro"/>
</dbReference>
<dbReference type="PANTHER" id="PTHR11348:SF20">
    <property type="entry name" value="PROTEIN CYR61"/>
    <property type="match status" value="1"/>
</dbReference>
<dbReference type="Pfam" id="PF00219">
    <property type="entry name" value="IGFBP"/>
    <property type="match status" value="1"/>
</dbReference>
<dbReference type="Pfam" id="PF00093">
    <property type="entry name" value="VWC"/>
    <property type="match status" value="1"/>
</dbReference>
<dbReference type="InterPro" id="IPR001007">
    <property type="entry name" value="VWF_dom"/>
</dbReference>
<dbReference type="SMART" id="SM00121">
    <property type="entry name" value="IB"/>
    <property type="match status" value="1"/>
</dbReference>
<evidence type="ECO:0000256" key="6">
    <source>
        <dbReference type="PROSITE-ProRule" id="PRU00039"/>
    </source>
</evidence>
<accession>A0A8C9TMK5</accession>
<dbReference type="PROSITE" id="PS01185">
    <property type="entry name" value="CTCK_1"/>
    <property type="match status" value="1"/>
</dbReference>
<dbReference type="GO" id="GO:0051240">
    <property type="term" value="P:positive regulation of multicellular organismal process"/>
    <property type="evidence" value="ECO:0007669"/>
    <property type="project" value="UniProtKB-ARBA"/>
</dbReference>
<dbReference type="GO" id="GO:0045597">
    <property type="term" value="P:positive regulation of cell differentiation"/>
    <property type="evidence" value="ECO:0007669"/>
    <property type="project" value="TreeGrafter"/>
</dbReference>
<evidence type="ECO:0000256" key="1">
    <source>
        <dbReference type="ARBA" id="ARBA00004613"/>
    </source>
</evidence>
<dbReference type="Proteomes" id="UP000694397">
    <property type="component" value="Chromosome 8"/>
</dbReference>
<comment type="caution">
    <text evidence="6">Lacks conserved residue(s) required for the propagation of feature annotation.</text>
</comment>
<dbReference type="InterPro" id="IPR050941">
    <property type="entry name" value="CCN"/>
</dbReference>
<dbReference type="InterPro" id="IPR006208">
    <property type="entry name" value="Glyco_hormone_CN"/>
</dbReference>
<dbReference type="OrthoDB" id="365605at2759"/>
<dbReference type="SMART" id="SM00209">
    <property type="entry name" value="TSP1"/>
    <property type="match status" value="1"/>
</dbReference>
<keyword evidence="5" id="KW-1015">Disulfide bond</keyword>
<reference evidence="11 12" key="1">
    <citation type="submission" date="2019-04" db="EMBL/GenBank/DDBJ databases">
        <authorList>
            <consortium name="Wellcome Sanger Institute Data Sharing"/>
        </authorList>
    </citation>
    <scope>NUCLEOTIDE SEQUENCE [LARGE SCALE GENOMIC DNA]</scope>
</reference>
<evidence type="ECO:0000256" key="5">
    <source>
        <dbReference type="ARBA" id="ARBA00023157"/>
    </source>
</evidence>
<evidence type="ECO:0000259" key="9">
    <source>
        <dbReference type="PROSITE" id="PS50184"/>
    </source>
</evidence>
<comment type="similarity">
    <text evidence="2">Belongs to the CCN family.</text>
</comment>
<dbReference type="PROSITE" id="PS50092">
    <property type="entry name" value="TSP1"/>
    <property type="match status" value="1"/>
</dbReference>
<evidence type="ECO:0000259" key="10">
    <source>
        <dbReference type="PROSITE" id="PS51323"/>
    </source>
</evidence>
<dbReference type="InterPro" id="IPR000867">
    <property type="entry name" value="IGFBP-like"/>
</dbReference>
<keyword evidence="3" id="KW-0964">Secreted</keyword>
<evidence type="ECO:0000313" key="12">
    <source>
        <dbReference type="Proteomes" id="UP000694397"/>
    </source>
</evidence>
<dbReference type="AlphaFoldDB" id="A0A8C9TMK5"/>
<dbReference type="PANTHER" id="PTHR11348">
    <property type="entry name" value="CONNECTIVE TISSUE GROWTH FACTOR-RELATED"/>
    <property type="match status" value="1"/>
</dbReference>
<organism evidence="11 12">
    <name type="scientific">Scleropages formosus</name>
    <name type="common">Asian bonytongue</name>
    <name type="synonym">Osteoglossum formosum</name>
    <dbReference type="NCBI Taxonomy" id="113540"/>
    <lineage>
        <taxon>Eukaryota</taxon>
        <taxon>Metazoa</taxon>
        <taxon>Chordata</taxon>
        <taxon>Craniata</taxon>
        <taxon>Vertebrata</taxon>
        <taxon>Euteleostomi</taxon>
        <taxon>Actinopterygii</taxon>
        <taxon>Neopterygii</taxon>
        <taxon>Teleostei</taxon>
        <taxon>Osteoglossocephala</taxon>
        <taxon>Osteoglossomorpha</taxon>
        <taxon>Osteoglossiformes</taxon>
        <taxon>Osteoglossidae</taxon>
        <taxon>Scleropages</taxon>
    </lineage>
</organism>
<dbReference type="SUPFAM" id="SSF82895">
    <property type="entry name" value="TSP-1 type 1 repeat"/>
    <property type="match status" value="1"/>
</dbReference>
<protein>
    <submittedName>
        <fullName evidence="11">Si:ch211-106h11.3</fullName>
    </submittedName>
</protein>
<dbReference type="InterPro" id="IPR043973">
    <property type="entry name" value="TSP1_CCN"/>
</dbReference>
<evidence type="ECO:0000256" key="3">
    <source>
        <dbReference type="ARBA" id="ARBA00022525"/>
    </source>
</evidence>